<dbReference type="EMBL" id="JACCCC010000001">
    <property type="protein sequence ID" value="NYE46784.1"/>
    <property type="molecule type" value="Genomic_DNA"/>
</dbReference>
<keyword evidence="1" id="KW-0812">Transmembrane</keyword>
<keyword evidence="1" id="KW-1133">Transmembrane helix</keyword>
<comment type="caution">
    <text evidence="2">The sequence shown here is derived from an EMBL/GenBank/DDBJ whole genome shotgun (WGS) entry which is preliminary data.</text>
</comment>
<evidence type="ECO:0000313" key="2">
    <source>
        <dbReference type="EMBL" id="NYE46784.1"/>
    </source>
</evidence>
<dbReference type="SUPFAM" id="SSF48452">
    <property type="entry name" value="TPR-like"/>
    <property type="match status" value="1"/>
</dbReference>
<dbReference type="PANTHER" id="PTHR46082">
    <property type="entry name" value="ATP/GTP-BINDING PROTEIN-RELATED"/>
    <property type="match status" value="1"/>
</dbReference>
<sequence length="168" mass="18112">MELARLARLIGQTGVAVLLGAALWSAGRPFMGIAVLLLVGVVIPVAAWWLFERQGPAPTGAGLDRQILRDELGLAHHEDLLGPAHPQTLTARNNLAFDYALAGRLDEAIVHYETALTFAIHVEGPDHPETLIVRRNLADAYRRSGRRAEAAAQMRLADRTGGSPAMTP</sequence>
<proteinExistence type="predicted"/>
<dbReference type="Proteomes" id="UP000589036">
    <property type="component" value="Unassembled WGS sequence"/>
</dbReference>
<keyword evidence="3" id="KW-1185">Reference proteome</keyword>
<keyword evidence="1" id="KW-0472">Membrane</keyword>
<evidence type="ECO:0000256" key="1">
    <source>
        <dbReference type="SAM" id="Phobius"/>
    </source>
</evidence>
<accession>A0A852TXM3</accession>
<name>A0A852TXM3_9ACTN</name>
<organism evidence="2 3">
    <name type="scientific">Spinactinospora alkalitolerans</name>
    <dbReference type="NCBI Taxonomy" id="687207"/>
    <lineage>
        <taxon>Bacteria</taxon>
        <taxon>Bacillati</taxon>
        <taxon>Actinomycetota</taxon>
        <taxon>Actinomycetes</taxon>
        <taxon>Streptosporangiales</taxon>
        <taxon>Nocardiopsidaceae</taxon>
        <taxon>Spinactinospora</taxon>
    </lineage>
</organism>
<evidence type="ECO:0000313" key="3">
    <source>
        <dbReference type="Proteomes" id="UP000589036"/>
    </source>
</evidence>
<dbReference type="RefSeq" id="WP_179642835.1">
    <property type="nucleotide sequence ID" value="NZ_BAAAYY010000033.1"/>
</dbReference>
<dbReference type="PANTHER" id="PTHR46082:SF11">
    <property type="entry name" value="AAA+ ATPASE DOMAIN-CONTAINING PROTEIN-RELATED"/>
    <property type="match status" value="1"/>
</dbReference>
<reference evidence="2 3" key="1">
    <citation type="submission" date="2020-07" db="EMBL/GenBank/DDBJ databases">
        <title>Sequencing the genomes of 1000 actinobacteria strains.</title>
        <authorList>
            <person name="Klenk H.-P."/>
        </authorList>
    </citation>
    <scope>NUCLEOTIDE SEQUENCE [LARGE SCALE GENOMIC DNA]</scope>
    <source>
        <strain evidence="2 3">CXB654</strain>
    </source>
</reference>
<feature type="transmembrane region" description="Helical" evidence="1">
    <location>
        <begin position="7"/>
        <end position="24"/>
    </location>
</feature>
<dbReference type="Gene3D" id="1.25.40.10">
    <property type="entry name" value="Tetratricopeptide repeat domain"/>
    <property type="match status" value="1"/>
</dbReference>
<dbReference type="Pfam" id="PF13424">
    <property type="entry name" value="TPR_12"/>
    <property type="match status" value="1"/>
</dbReference>
<feature type="transmembrane region" description="Helical" evidence="1">
    <location>
        <begin position="30"/>
        <end position="51"/>
    </location>
</feature>
<gene>
    <name evidence="2" type="ORF">HDA32_001904</name>
</gene>
<dbReference type="InterPro" id="IPR053137">
    <property type="entry name" value="NLR-like"/>
</dbReference>
<dbReference type="InterPro" id="IPR011990">
    <property type="entry name" value="TPR-like_helical_dom_sf"/>
</dbReference>
<protein>
    <submittedName>
        <fullName evidence="2">Tetratricopeptide (TPR) repeat protein</fullName>
    </submittedName>
</protein>
<dbReference type="AlphaFoldDB" id="A0A852TXM3"/>